<dbReference type="AlphaFoldDB" id="A0A2P5CKW3"/>
<name>A0A2P5CKW3_PARAD</name>
<dbReference type="OrthoDB" id="10469659at2759"/>
<protein>
    <submittedName>
        <fullName evidence="1">Uncharacterized protein</fullName>
    </submittedName>
</protein>
<dbReference type="EMBL" id="JXTB01000119">
    <property type="protein sequence ID" value="PON61688.1"/>
    <property type="molecule type" value="Genomic_DNA"/>
</dbReference>
<feature type="non-terminal residue" evidence="1">
    <location>
        <position position="1"/>
    </location>
</feature>
<organism evidence="1 2">
    <name type="scientific">Parasponia andersonii</name>
    <name type="common">Sponia andersonii</name>
    <dbReference type="NCBI Taxonomy" id="3476"/>
    <lineage>
        <taxon>Eukaryota</taxon>
        <taxon>Viridiplantae</taxon>
        <taxon>Streptophyta</taxon>
        <taxon>Embryophyta</taxon>
        <taxon>Tracheophyta</taxon>
        <taxon>Spermatophyta</taxon>
        <taxon>Magnoliopsida</taxon>
        <taxon>eudicotyledons</taxon>
        <taxon>Gunneridae</taxon>
        <taxon>Pentapetalae</taxon>
        <taxon>rosids</taxon>
        <taxon>fabids</taxon>
        <taxon>Rosales</taxon>
        <taxon>Cannabaceae</taxon>
        <taxon>Parasponia</taxon>
    </lineage>
</organism>
<sequence>EIYVADPEELAEETELKHTLLLVGIGTQEWNLLVES</sequence>
<dbReference type="Proteomes" id="UP000237105">
    <property type="component" value="Unassembled WGS sequence"/>
</dbReference>
<accession>A0A2P5CKW3</accession>
<reference evidence="2" key="1">
    <citation type="submission" date="2016-06" db="EMBL/GenBank/DDBJ databases">
        <title>Parallel loss of symbiosis genes in relatives of nitrogen-fixing non-legume Parasponia.</title>
        <authorList>
            <person name="Van Velzen R."/>
            <person name="Holmer R."/>
            <person name="Bu F."/>
            <person name="Rutten L."/>
            <person name="Van Zeijl A."/>
            <person name="Liu W."/>
            <person name="Santuari L."/>
            <person name="Cao Q."/>
            <person name="Sharma T."/>
            <person name="Shen D."/>
            <person name="Roswanjaya Y."/>
            <person name="Wardhani T."/>
            <person name="Kalhor M.S."/>
            <person name="Jansen J."/>
            <person name="Van den Hoogen J."/>
            <person name="Gungor B."/>
            <person name="Hartog M."/>
            <person name="Hontelez J."/>
            <person name="Verver J."/>
            <person name="Yang W.-C."/>
            <person name="Schijlen E."/>
            <person name="Repin R."/>
            <person name="Schilthuizen M."/>
            <person name="Schranz E."/>
            <person name="Heidstra R."/>
            <person name="Miyata K."/>
            <person name="Fedorova E."/>
            <person name="Kohlen W."/>
            <person name="Bisseling T."/>
            <person name="Smit S."/>
            <person name="Geurts R."/>
        </authorList>
    </citation>
    <scope>NUCLEOTIDE SEQUENCE [LARGE SCALE GENOMIC DNA]</scope>
    <source>
        <strain evidence="2">cv. WU1-14</strain>
    </source>
</reference>
<evidence type="ECO:0000313" key="1">
    <source>
        <dbReference type="EMBL" id="PON61688.1"/>
    </source>
</evidence>
<proteinExistence type="predicted"/>
<gene>
    <name evidence="1" type="ORF">PanWU01x14_143470</name>
</gene>
<evidence type="ECO:0000313" key="2">
    <source>
        <dbReference type="Proteomes" id="UP000237105"/>
    </source>
</evidence>
<comment type="caution">
    <text evidence="1">The sequence shown here is derived from an EMBL/GenBank/DDBJ whole genome shotgun (WGS) entry which is preliminary data.</text>
</comment>
<keyword evidence="2" id="KW-1185">Reference proteome</keyword>